<name>A0A3E5BNU2_9BACE</name>
<comment type="similarity">
    <text evidence="2">Belongs to the SusD family.</text>
</comment>
<evidence type="ECO:0000259" key="8">
    <source>
        <dbReference type="Pfam" id="PF14322"/>
    </source>
</evidence>
<keyword evidence="4" id="KW-0472">Membrane</keyword>
<dbReference type="PROSITE" id="PS51257">
    <property type="entry name" value="PROKAR_LIPOPROTEIN"/>
    <property type="match status" value="1"/>
</dbReference>
<feature type="chain" id="PRO_5017581125" evidence="6">
    <location>
        <begin position="18"/>
        <end position="650"/>
    </location>
</feature>
<dbReference type="InterPro" id="IPR033985">
    <property type="entry name" value="SusD-like_N"/>
</dbReference>
<dbReference type="InterPro" id="IPR012944">
    <property type="entry name" value="SusD_RagB_dom"/>
</dbReference>
<feature type="domain" description="RagB/SusD" evidence="7">
    <location>
        <begin position="323"/>
        <end position="650"/>
    </location>
</feature>
<dbReference type="EMBL" id="QSUL01000002">
    <property type="protein sequence ID" value="RGN39258.1"/>
    <property type="molecule type" value="Genomic_DNA"/>
</dbReference>
<accession>A0A3E5BNU2</accession>
<evidence type="ECO:0000256" key="6">
    <source>
        <dbReference type="SAM" id="SignalP"/>
    </source>
</evidence>
<evidence type="ECO:0000256" key="5">
    <source>
        <dbReference type="ARBA" id="ARBA00023237"/>
    </source>
</evidence>
<feature type="signal peptide" evidence="6">
    <location>
        <begin position="1"/>
        <end position="17"/>
    </location>
</feature>
<dbReference type="Gene3D" id="1.25.40.390">
    <property type="match status" value="1"/>
</dbReference>
<dbReference type="SUPFAM" id="SSF48452">
    <property type="entry name" value="TPR-like"/>
    <property type="match status" value="1"/>
</dbReference>
<evidence type="ECO:0000256" key="4">
    <source>
        <dbReference type="ARBA" id="ARBA00023136"/>
    </source>
</evidence>
<proteinExistence type="inferred from homology"/>
<comment type="subcellular location">
    <subcellularLocation>
        <location evidence="1">Cell outer membrane</location>
    </subcellularLocation>
</comment>
<dbReference type="Pfam" id="PF07980">
    <property type="entry name" value="SusD_RagB"/>
    <property type="match status" value="1"/>
</dbReference>
<dbReference type="RefSeq" id="WP_117723254.1">
    <property type="nucleotide sequence ID" value="NZ_QSUL01000002.1"/>
</dbReference>
<dbReference type="Proteomes" id="UP000260983">
    <property type="component" value="Unassembled WGS sequence"/>
</dbReference>
<organism evidence="9 10">
    <name type="scientific">Bacteroides oleiciplenus</name>
    <dbReference type="NCBI Taxonomy" id="626931"/>
    <lineage>
        <taxon>Bacteria</taxon>
        <taxon>Pseudomonadati</taxon>
        <taxon>Bacteroidota</taxon>
        <taxon>Bacteroidia</taxon>
        <taxon>Bacteroidales</taxon>
        <taxon>Bacteroidaceae</taxon>
        <taxon>Bacteroides</taxon>
    </lineage>
</organism>
<evidence type="ECO:0000256" key="3">
    <source>
        <dbReference type="ARBA" id="ARBA00022729"/>
    </source>
</evidence>
<gene>
    <name evidence="9" type="ORF">DXB65_02670</name>
</gene>
<keyword evidence="5" id="KW-0998">Cell outer membrane</keyword>
<dbReference type="GO" id="GO:0009279">
    <property type="term" value="C:cell outer membrane"/>
    <property type="evidence" value="ECO:0007669"/>
    <property type="project" value="UniProtKB-SubCell"/>
</dbReference>
<keyword evidence="3 6" id="KW-0732">Signal</keyword>
<dbReference type="AlphaFoldDB" id="A0A3E5BNU2"/>
<dbReference type="InterPro" id="IPR011990">
    <property type="entry name" value="TPR-like_helical_dom_sf"/>
</dbReference>
<evidence type="ECO:0000313" key="9">
    <source>
        <dbReference type="EMBL" id="RGN39258.1"/>
    </source>
</evidence>
<reference evidence="9 10" key="1">
    <citation type="submission" date="2018-08" db="EMBL/GenBank/DDBJ databases">
        <title>A genome reference for cultivated species of the human gut microbiota.</title>
        <authorList>
            <person name="Zou Y."/>
            <person name="Xue W."/>
            <person name="Luo G."/>
        </authorList>
    </citation>
    <scope>NUCLEOTIDE SEQUENCE [LARGE SCALE GENOMIC DNA]</scope>
    <source>
        <strain evidence="9 10">OM05-15BH</strain>
    </source>
</reference>
<comment type="caution">
    <text evidence="9">The sequence shown here is derived from an EMBL/GenBank/DDBJ whole genome shotgun (WGS) entry which is preliminary data.</text>
</comment>
<feature type="domain" description="SusD-like N-terminal" evidence="8">
    <location>
        <begin position="93"/>
        <end position="228"/>
    </location>
</feature>
<evidence type="ECO:0000256" key="1">
    <source>
        <dbReference type="ARBA" id="ARBA00004442"/>
    </source>
</evidence>
<dbReference type="Pfam" id="PF14322">
    <property type="entry name" value="SusD-like_3"/>
    <property type="match status" value="1"/>
</dbReference>
<evidence type="ECO:0000313" key="10">
    <source>
        <dbReference type="Proteomes" id="UP000260983"/>
    </source>
</evidence>
<evidence type="ECO:0000259" key="7">
    <source>
        <dbReference type="Pfam" id="PF07980"/>
    </source>
</evidence>
<protein>
    <submittedName>
        <fullName evidence="9">RagB/SusD family nutrient uptake outer membrane protein</fullName>
    </submittedName>
</protein>
<evidence type="ECO:0000256" key="2">
    <source>
        <dbReference type="ARBA" id="ARBA00006275"/>
    </source>
</evidence>
<sequence length="650" mass="74844">MKKIKFIVLFVCSVMLATSCDYLDIAPTEVSSEEEIFSDIKTAELALGRIYWSLYWDHGSLRRDGFKTELGACTDEMYDHWETPASRLLYNNGAWGASNNPLGEWKFMYNFVRRATVFIDNIDKVELKATQIAYYTERVKQYKEEARFFRAYFFFDLFRQYGAIPLPKELVDISNVDNTMLPRTSVTEVIEYICSELDIAAGVLPDSYSTQELGRITKGACLALKARALLYVASPLYNGNKMYADQINPDGTPLFPQDYNKELWKRAAEAAQAVIDWAARAGIVLEQPNPSNPIDNYAKLFYDNTHSKEIILPGLLGTDMTIDQECTSNSGDYGGYGKFSVLQEMVDAYETKDGYLPFKMDADGCVIYDANGKPEINPESGYTETGFWSGELYDGKTMKPVENISNMYKDRDPRFYASISFQGTYWKSEFVNRPLYYAYWLNNSDDNFEGNKKLVGKSNETGYGIRKWMDPNINLKMSWRTSHHYPLFRLAEQYLNCAEAWNEYLDRPDDKVYSAINAVRNRVGMPSLPITEEDKTQAGMRKRIRNERRVELFYENHRFYDVRRWMIAKKVDGSNVTGMNSLPAMDELEKAAQASGLNLSVPSESKQVGLSVFYKRSKLMKRLFEDKHYLFPIPQTEIDKNKNLVQNHGW</sequence>